<evidence type="ECO:0000313" key="3">
    <source>
        <dbReference type="EMBL" id="RLK54843.1"/>
    </source>
</evidence>
<reference evidence="3 4" key="1">
    <citation type="submission" date="2018-10" db="EMBL/GenBank/DDBJ databases">
        <title>Genomic Encyclopedia of Archaeal and Bacterial Type Strains, Phase II (KMG-II): from individual species to whole genera.</title>
        <authorList>
            <person name="Goeker M."/>
        </authorList>
    </citation>
    <scope>NUCLEOTIDE SEQUENCE [LARGE SCALE GENOMIC DNA]</scope>
    <source>
        <strain evidence="3 4">DSM 45657</strain>
    </source>
</reference>
<accession>A0A421AYB1</accession>
<feature type="domain" description="DUF2786" evidence="1">
    <location>
        <begin position="18"/>
        <end position="56"/>
    </location>
</feature>
<dbReference type="InterPro" id="IPR055592">
    <property type="entry name" value="DUF7168"/>
</dbReference>
<comment type="caution">
    <text evidence="3">The sequence shown here is derived from an EMBL/GenBank/DDBJ whole genome shotgun (WGS) entry which is preliminary data.</text>
</comment>
<protein>
    <submittedName>
        <fullName evidence="3">Uncharacterized protein DUF2786</fullName>
    </submittedName>
</protein>
<evidence type="ECO:0000259" key="2">
    <source>
        <dbReference type="Pfam" id="PF23771"/>
    </source>
</evidence>
<proteinExistence type="predicted"/>
<evidence type="ECO:0000313" key="4">
    <source>
        <dbReference type="Proteomes" id="UP000282454"/>
    </source>
</evidence>
<sequence>MTTAKKTSVETTREQKAKIKQKVAALLAKAESTEFPAEAQELAAKAAELIARYNLDAAAARDDKGAKPEPISTVDFTVSGQGWHGKARSALYWAVAEATGCKAVHINNKMNGEDRLVTVVGAASTIDGLKMLLPSILLQAESSGAKAAKEHMAEVGPRIDTAADKNIERRSYFRSYLEGYGKGVAEKIRATRQGIVEEMQEDPKALILVRDEDRVKAEFARKFPQTRLLPTDKKNAAGNAAGVRDGRLADTGQTKVKTKGAKVIG</sequence>
<dbReference type="Pfam" id="PF10979">
    <property type="entry name" value="DUF2786"/>
    <property type="match status" value="1"/>
</dbReference>
<dbReference type="OrthoDB" id="3478404at2"/>
<dbReference type="Pfam" id="PF23771">
    <property type="entry name" value="DUF7168"/>
    <property type="match status" value="1"/>
</dbReference>
<dbReference type="EMBL" id="RCDD01000005">
    <property type="protein sequence ID" value="RLK54843.1"/>
    <property type="molecule type" value="Genomic_DNA"/>
</dbReference>
<gene>
    <name evidence="3" type="ORF">CLV68_5232</name>
</gene>
<dbReference type="RefSeq" id="WP_121393504.1">
    <property type="nucleotide sequence ID" value="NZ_RCDD01000005.1"/>
</dbReference>
<name>A0A421AYB1_9PSEU</name>
<feature type="domain" description="DUF7168" evidence="2">
    <location>
        <begin position="83"/>
        <end position="212"/>
    </location>
</feature>
<evidence type="ECO:0000259" key="1">
    <source>
        <dbReference type="Pfam" id="PF10979"/>
    </source>
</evidence>
<dbReference type="InterPro" id="IPR024498">
    <property type="entry name" value="DUF2786"/>
</dbReference>
<organism evidence="3 4">
    <name type="scientific">Actinokineospora cianjurensis</name>
    <dbReference type="NCBI Taxonomy" id="585224"/>
    <lineage>
        <taxon>Bacteria</taxon>
        <taxon>Bacillati</taxon>
        <taxon>Actinomycetota</taxon>
        <taxon>Actinomycetes</taxon>
        <taxon>Pseudonocardiales</taxon>
        <taxon>Pseudonocardiaceae</taxon>
        <taxon>Actinokineospora</taxon>
    </lineage>
</organism>
<dbReference type="Proteomes" id="UP000282454">
    <property type="component" value="Unassembled WGS sequence"/>
</dbReference>
<keyword evidence="4" id="KW-1185">Reference proteome</keyword>
<dbReference type="AlphaFoldDB" id="A0A421AYB1"/>